<reference evidence="3" key="2">
    <citation type="submission" date="2019-02" db="EMBL/GenBank/DDBJ databases">
        <title>Opniocepnalus argus Var Kimnra genome.</title>
        <authorList>
            <person name="Zhou C."/>
            <person name="Xiao S."/>
        </authorList>
    </citation>
    <scope>NUCLEOTIDE SEQUENCE [LARGE SCALE GENOMIC DNA]</scope>
</reference>
<gene>
    <name evidence="2" type="ORF">EXN66_Car006770</name>
</gene>
<protein>
    <submittedName>
        <fullName evidence="2">Uncharacterized protein</fullName>
    </submittedName>
</protein>
<dbReference type="EMBL" id="CM015717">
    <property type="protein sequence ID" value="KAF3691096.1"/>
    <property type="molecule type" value="Genomic_DNA"/>
</dbReference>
<proteinExistence type="predicted"/>
<name>A0A6G1PM59_CHAAH</name>
<evidence type="ECO:0000313" key="3">
    <source>
        <dbReference type="Proteomes" id="UP000503349"/>
    </source>
</evidence>
<evidence type="ECO:0000256" key="1">
    <source>
        <dbReference type="SAM" id="MobiDB-lite"/>
    </source>
</evidence>
<evidence type="ECO:0000313" key="2">
    <source>
        <dbReference type="EMBL" id="KAF3691096.1"/>
    </source>
</evidence>
<keyword evidence="3" id="KW-1185">Reference proteome</keyword>
<feature type="region of interest" description="Disordered" evidence="1">
    <location>
        <begin position="19"/>
        <end position="39"/>
    </location>
</feature>
<accession>A0A6G1PM59</accession>
<dbReference type="Proteomes" id="UP000503349">
    <property type="component" value="Chromosome 6"/>
</dbReference>
<reference evidence="2 3" key="1">
    <citation type="submission" date="2019-02" db="EMBL/GenBank/DDBJ databases">
        <title>Opniocepnalus argus genome.</title>
        <authorList>
            <person name="Zhou C."/>
            <person name="Xiao S."/>
        </authorList>
    </citation>
    <scope>NUCLEOTIDE SEQUENCE [LARGE SCALE GENOMIC DNA]</scope>
    <source>
        <strain evidence="2">OARG1902GOOAL</strain>
        <tissue evidence="2">Muscle</tissue>
    </source>
</reference>
<organism evidence="2 3">
    <name type="scientific">Channa argus</name>
    <name type="common">Northern snakehead</name>
    <name type="synonym">Ophicephalus argus</name>
    <dbReference type="NCBI Taxonomy" id="215402"/>
    <lineage>
        <taxon>Eukaryota</taxon>
        <taxon>Metazoa</taxon>
        <taxon>Chordata</taxon>
        <taxon>Craniata</taxon>
        <taxon>Vertebrata</taxon>
        <taxon>Euteleostomi</taxon>
        <taxon>Actinopterygii</taxon>
        <taxon>Neopterygii</taxon>
        <taxon>Teleostei</taxon>
        <taxon>Neoteleostei</taxon>
        <taxon>Acanthomorphata</taxon>
        <taxon>Anabantaria</taxon>
        <taxon>Anabantiformes</taxon>
        <taxon>Channoidei</taxon>
        <taxon>Channidae</taxon>
        <taxon>Channa</taxon>
    </lineage>
</organism>
<sequence>MCRNRKKKVLDPPRLYEYGPDGLSNKHTQSLKKRKQSKTSEYLHHRRIGSVCHWFLLCICLFHTSLSNCNMSPFIHPSVPTEYSRILDNDKSSQLSIRQRHSVIEKPLRRYLYMKMNMEELMQQSTKGK</sequence>
<dbReference type="AlphaFoldDB" id="A0A6G1PM59"/>